<protein>
    <recommendedName>
        <fullName evidence="4">Flp family type IVb pilin</fullName>
    </recommendedName>
</protein>
<gene>
    <name evidence="2" type="ORF">GCM10007036_09240</name>
</gene>
<accession>A0A917I4K8</accession>
<comment type="caution">
    <text evidence="2">The sequence shown here is derived from an EMBL/GenBank/DDBJ whole genome shotgun (WGS) entry which is preliminary data.</text>
</comment>
<sequence>MIRALKHFRQDETGATSIEYGLIAAIISLVIIGGSGSIRSALWDLFNSILSNMASAA</sequence>
<reference evidence="2" key="2">
    <citation type="submission" date="2020-09" db="EMBL/GenBank/DDBJ databases">
        <authorList>
            <person name="Sun Q."/>
            <person name="Zhou Y."/>
        </authorList>
    </citation>
    <scope>NUCLEOTIDE SEQUENCE</scope>
    <source>
        <strain evidence="2">CGMCC 1.12214</strain>
    </source>
</reference>
<keyword evidence="1" id="KW-0812">Transmembrane</keyword>
<reference evidence="2" key="1">
    <citation type="journal article" date="2014" name="Int. J. Syst. Evol. Microbiol.">
        <title>Complete genome sequence of Corynebacterium casei LMG S-19264T (=DSM 44701T), isolated from a smear-ripened cheese.</title>
        <authorList>
            <consortium name="US DOE Joint Genome Institute (JGI-PGF)"/>
            <person name="Walter F."/>
            <person name="Albersmeier A."/>
            <person name="Kalinowski J."/>
            <person name="Ruckert C."/>
        </authorList>
    </citation>
    <scope>NUCLEOTIDE SEQUENCE</scope>
    <source>
        <strain evidence="2">CGMCC 1.12214</strain>
    </source>
</reference>
<proteinExistence type="predicted"/>
<keyword evidence="1" id="KW-0472">Membrane</keyword>
<organism evidence="2 3">
    <name type="scientific">Alsobacter metallidurans</name>
    <dbReference type="NCBI Taxonomy" id="340221"/>
    <lineage>
        <taxon>Bacteria</taxon>
        <taxon>Pseudomonadati</taxon>
        <taxon>Pseudomonadota</taxon>
        <taxon>Alphaproteobacteria</taxon>
        <taxon>Hyphomicrobiales</taxon>
        <taxon>Alsobacteraceae</taxon>
        <taxon>Alsobacter</taxon>
    </lineage>
</organism>
<dbReference type="AlphaFoldDB" id="A0A917I4K8"/>
<evidence type="ECO:0000313" key="2">
    <source>
        <dbReference type="EMBL" id="GGH11872.1"/>
    </source>
</evidence>
<dbReference type="RefSeq" id="WP_188516528.1">
    <property type="nucleotide sequence ID" value="NZ_BMES01000001.1"/>
</dbReference>
<keyword evidence="1" id="KW-1133">Transmembrane helix</keyword>
<keyword evidence="3" id="KW-1185">Reference proteome</keyword>
<dbReference type="InterPro" id="IPR007047">
    <property type="entry name" value="Flp_Fap"/>
</dbReference>
<evidence type="ECO:0000256" key="1">
    <source>
        <dbReference type="SAM" id="Phobius"/>
    </source>
</evidence>
<dbReference type="EMBL" id="BMES01000001">
    <property type="protein sequence ID" value="GGH11872.1"/>
    <property type="molecule type" value="Genomic_DNA"/>
</dbReference>
<dbReference type="Pfam" id="PF04964">
    <property type="entry name" value="Flp_Fap"/>
    <property type="match status" value="1"/>
</dbReference>
<feature type="transmembrane region" description="Helical" evidence="1">
    <location>
        <begin position="20"/>
        <end position="42"/>
    </location>
</feature>
<evidence type="ECO:0000313" key="3">
    <source>
        <dbReference type="Proteomes" id="UP000603912"/>
    </source>
</evidence>
<evidence type="ECO:0008006" key="4">
    <source>
        <dbReference type="Google" id="ProtNLM"/>
    </source>
</evidence>
<dbReference type="Proteomes" id="UP000603912">
    <property type="component" value="Unassembled WGS sequence"/>
</dbReference>
<name>A0A917I4K8_9HYPH</name>